<dbReference type="EMBL" id="NBXB01000011">
    <property type="protein sequence ID" value="RFA16539.1"/>
    <property type="molecule type" value="Genomic_DNA"/>
</dbReference>
<dbReference type="PANTHER" id="PTHR46401:SF2">
    <property type="entry name" value="GLYCOSYLTRANSFERASE WBBK-RELATED"/>
    <property type="match status" value="1"/>
</dbReference>
<dbReference type="Gene3D" id="3.40.50.2000">
    <property type="entry name" value="Glycogen Phosphorylase B"/>
    <property type="match status" value="1"/>
</dbReference>
<gene>
    <name evidence="3" type="ORF">B7R22_03425</name>
</gene>
<protein>
    <recommendedName>
        <fullName evidence="2">Glycosyl transferase family 1 domain-containing protein</fullName>
    </recommendedName>
</protein>
<comment type="caution">
    <text evidence="3">The sequence shown here is derived from an EMBL/GenBank/DDBJ whole genome shotgun (WGS) entry which is preliminary data.</text>
</comment>
<accession>A0A3E0W477</accession>
<dbReference type="SUPFAM" id="SSF53756">
    <property type="entry name" value="UDP-Glycosyltransferase/glycogen phosphorylase"/>
    <property type="match status" value="1"/>
</dbReference>
<sequence length="601" mass="64979">MPSTDQASATSPSALSGAHLIAASQVDAWIQGLHAAGDLDGPSAQELQASFSWRVTRPIRAVRARERVALLRQQRRILFPRQARVTSGVDHGRQAFEQRVRTVAPALLPHSGAAELRALPLERVLSELVQQVQGSGSKAELWLLVIAVSGCFPDQQMLFGLARDIVGVSGSSAAQRILNHSAVWTLRYHAQLRTIRLVSTEPVVFTDQTAKFGFNSGIQRVTRQTVSRWAGRERFQLAALTDDGAALRTLSAEESARVLDWQGDDDRHRDDEKTEPDETAAELVVPWQTTVFFPEVPVGRGTDSLAALTRFSPNRTVAIGYDTIPVSSGHLVHRGLSGLFVSYLSTIKYVDEILAISNATASEFIGFSEALATQGLPGFEVSTLHLPIEHIPADDGEPPAEASLPVVLSVGSNEPRKNQLAVIFASEILWREGLEFSLVLLGGRGDRLYTDIPDAVAALRDQGRQIELRRDVDEHALAAAYRRARFSVFISLQEGYGLPIAESLAVGTPALATEYGSTAEIAAGGGCVTADPRDDRSIVDGMRALLTDDALLERLHDEIEARDDSTWEAYSADVWKVVSAPAASAPAAWAGAAQKPTGTQK</sequence>
<dbReference type="GO" id="GO:0016757">
    <property type="term" value="F:glycosyltransferase activity"/>
    <property type="evidence" value="ECO:0007669"/>
    <property type="project" value="InterPro"/>
</dbReference>
<dbReference type="AlphaFoldDB" id="A0A3E0W477"/>
<organism evidence="3 4">
    <name type="scientific">Subtercola boreus</name>
    <dbReference type="NCBI Taxonomy" id="120213"/>
    <lineage>
        <taxon>Bacteria</taxon>
        <taxon>Bacillati</taxon>
        <taxon>Actinomycetota</taxon>
        <taxon>Actinomycetes</taxon>
        <taxon>Micrococcales</taxon>
        <taxon>Microbacteriaceae</taxon>
        <taxon>Subtercola</taxon>
    </lineage>
</organism>
<proteinExistence type="predicted"/>
<dbReference type="Proteomes" id="UP000256541">
    <property type="component" value="Unassembled WGS sequence"/>
</dbReference>
<dbReference type="InterPro" id="IPR001296">
    <property type="entry name" value="Glyco_trans_1"/>
</dbReference>
<evidence type="ECO:0000313" key="3">
    <source>
        <dbReference type="EMBL" id="RFA16539.1"/>
    </source>
</evidence>
<feature type="domain" description="Glycosyl transferase family 1" evidence="2">
    <location>
        <begin position="403"/>
        <end position="557"/>
    </location>
</feature>
<evidence type="ECO:0000313" key="4">
    <source>
        <dbReference type="Proteomes" id="UP000256541"/>
    </source>
</evidence>
<evidence type="ECO:0000256" key="1">
    <source>
        <dbReference type="ARBA" id="ARBA00022679"/>
    </source>
</evidence>
<name>A0A3E0W477_9MICO</name>
<keyword evidence="1" id="KW-0808">Transferase</keyword>
<dbReference type="OrthoDB" id="9801609at2"/>
<dbReference type="Pfam" id="PF00534">
    <property type="entry name" value="Glycos_transf_1"/>
    <property type="match status" value="1"/>
</dbReference>
<reference evidence="3 4" key="1">
    <citation type="submission" date="2017-04" db="EMBL/GenBank/DDBJ databases">
        <title>Comparative genome analysis of Subtercola boreus.</title>
        <authorList>
            <person name="Cho Y.-J."/>
            <person name="Cho A."/>
            <person name="Kim O.-S."/>
            <person name="Lee J.-I."/>
        </authorList>
    </citation>
    <scope>NUCLEOTIDE SEQUENCE [LARGE SCALE GENOMIC DNA]</scope>
    <source>
        <strain evidence="3 4">P27479</strain>
    </source>
</reference>
<evidence type="ECO:0000259" key="2">
    <source>
        <dbReference type="Pfam" id="PF00534"/>
    </source>
</evidence>
<dbReference type="RefSeq" id="WP_116410404.1">
    <property type="nucleotide sequence ID" value="NZ_NBXB01000011.1"/>
</dbReference>
<dbReference type="PANTHER" id="PTHR46401">
    <property type="entry name" value="GLYCOSYLTRANSFERASE WBBK-RELATED"/>
    <property type="match status" value="1"/>
</dbReference>